<dbReference type="Gene3D" id="3.30.70.640">
    <property type="entry name" value="Molybdopterin cofactor biosynthesis C (MoaC) domain"/>
    <property type="match status" value="1"/>
</dbReference>
<comment type="similarity">
    <text evidence="5">In the N-terminal section; belongs to the radical SAM superfamily. MoaA family.</text>
</comment>
<keyword evidence="14" id="KW-0456">Lyase</keyword>
<dbReference type="CDD" id="cd21117">
    <property type="entry name" value="Twitch_MoaA"/>
    <property type="match status" value="1"/>
</dbReference>
<dbReference type="EMBL" id="CAKASE010000048">
    <property type="protein sequence ID" value="CAG9562508.1"/>
    <property type="molecule type" value="Genomic_DNA"/>
</dbReference>
<dbReference type="InterPro" id="IPR000385">
    <property type="entry name" value="MoaA_NifB_PqqE_Fe-S-bd_CS"/>
</dbReference>
<dbReference type="Pfam" id="PF01967">
    <property type="entry name" value="MoaC"/>
    <property type="match status" value="1"/>
</dbReference>
<dbReference type="InterPro" id="IPR047594">
    <property type="entry name" value="MoaC_bact/euk"/>
</dbReference>
<feature type="domain" description="Radical SAM core" evidence="17">
    <location>
        <begin position="55"/>
        <end position="277"/>
    </location>
</feature>
<evidence type="ECO:0000256" key="16">
    <source>
        <dbReference type="SAM" id="MobiDB-lite"/>
    </source>
</evidence>
<dbReference type="GO" id="GO:0046872">
    <property type="term" value="F:metal ion binding"/>
    <property type="evidence" value="ECO:0007669"/>
    <property type="project" value="UniProtKB-KW"/>
</dbReference>
<evidence type="ECO:0000256" key="4">
    <source>
        <dbReference type="ARBA" id="ARBA00008484"/>
    </source>
</evidence>
<feature type="compositionally biased region" description="Basic and acidic residues" evidence="16">
    <location>
        <begin position="563"/>
        <end position="573"/>
    </location>
</feature>
<dbReference type="Proteomes" id="UP000789524">
    <property type="component" value="Unassembled WGS sequence"/>
</dbReference>
<accession>A0A8J2VXN1</accession>
<dbReference type="GO" id="GO:0051539">
    <property type="term" value="F:4 iron, 4 sulfur cluster binding"/>
    <property type="evidence" value="ECO:0007669"/>
    <property type="project" value="UniProtKB-KW"/>
</dbReference>
<dbReference type="InterPro" id="IPR006638">
    <property type="entry name" value="Elp3/MiaA/NifB-like_rSAM"/>
</dbReference>
<dbReference type="GO" id="GO:0061799">
    <property type="term" value="F:cyclic pyranopterin monophosphate synthase activity"/>
    <property type="evidence" value="ECO:0007669"/>
    <property type="project" value="UniProtKB-EC"/>
</dbReference>
<keyword evidence="9" id="KW-0547">Nucleotide-binding</keyword>
<dbReference type="HAMAP" id="MF_01224_B">
    <property type="entry name" value="MoaC_B"/>
    <property type="match status" value="1"/>
</dbReference>
<keyword evidence="13" id="KW-0501">Molybdenum cofactor biosynthesis</keyword>
<reference evidence="18" key="1">
    <citation type="submission" date="2021-09" db="EMBL/GenBank/DDBJ databases">
        <authorList>
            <person name="Martin H S."/>
        </authorList>
    </citation>
    <scope>NUCLEOTIDE SEQUENCE</scope>
</reference>
<dbReference type="SFLD" id="SFLDG01067">
    <property type="entry name" value="SPASM/twitch_domain_containing"/>
    <property type="match status" value="1"/>
</dbReference>
<proteinExistence type="inferred from homology"/>
<keyword evidence="6" id="KW-0004">4Fe-4S</keyword>
<dbReference type="Pfam" id="PF04055">
    <property type="entry name" value="Radical_SAM"/>
    <property type="match status" value="1"/>
</dbReference>
<evidence type="ECO:0000256" key="9">
    <source>
        <dbReference type="ARBA" id="ARBA00022741"/>
    </source>
</evidence>
<keyword evidence="8" id="KW-0479">Metal-binding</keyword>
<evidence type="ECO:0000256" key="10">
    <source>
        <dbReference type="ARBA" id="ARBA00023004"/>
    </source>
</evidence>
<dbReference type="SUPFAM" id="SSF102114">
    <property type="entry name" value="Radical SAM enzymes"/>
    <property type="match status" value="1"/>
</dbReference>
<evidence type="ECO:0000256" key="12">
    <source>
        <dbReference type="ARBA" id="ARBA00023134"/>
    </source>
</evidence>
<evidence type="ECO:0000256" key="15">
    <source>
        <dbReference type="ARBA" id="ARBA00048697"/>
    </source>
</evidence>
<dbReference type="PROSITE" id="PS01305">
    <property type="entry name" value="MOAA_NIFB_PQQE"/>
    <property type="match status" value="1"/>
</dbReference>
<evidence type="ECO:0000256" key="3">
    <source>
        <dbReference type="ARBA" id="ARBA00005046"/>
    </source>
</evidence>
<evidence type="ECO:0000256" key="1">
    <source>
        <dbReference type="ARBA" id="ARBA00001637"/>
    </source>
</evidence>
<dbReference type="PANTHER" id="PTHR22960">
    <property type="entry name" value="MOLYBDOPTERIN COFACTOR SYNTHESIS PROTEIN A"/>
    <property type="match status" value="1"/>
</dbReference>
<dbReference type="InterPro" id="IPR058240">
    <property type="entry name" value="rSAM_sf"/>
</dbReference>
<protein>
    <submittedName>
        <fullName evidence="18">(African queen) hypothetical protein</fullName>
    </submittedName>
</protein>
<evidence type="ECO:0000256" key="2">
    <source>
        <dbReference type="ARBA" id="ARBA00001966"/>
    </source>
</evidence>
<dbReference type="NCBIfam" id="TIGR00581">
    <property type="entry name" value="moaC"/>
    <property type="match status" value="1"/>
</dbReference>
<evidence type="ECO:0000313" key="19">
    <source>
        <dbReference type="Proteomes" id="UP000789524"/>
    </source>
</evidence>
<dbReference type="SUPFAM" id="SSF55040">
    <property type="entry name" value="Molybdenum cofactor biosynthesis protein C, MoaC"/>
    <property type="match status" value="1"/>
</dbReference>
<keyword evidence="7" id="KW-0949">S-adenosyl-L-methionine</keyword>
<evidence type="ECO:0000256" key="5">
    <source>
        <dbReference type="ARBA" id="ARBA00009862"/>
    </source>
</evidence>
<dbReference type="Pfam" id="PF06463">
    <property type="entry name" value="Mob_synth_C"/>
    <property type="match status" value="1"/>
</dbReference>
<dbReference type="Gene3D" id="3.20.20.70">
    <property type="entry name" value="Aldolase class I"/>
    <property type="match status" value="1"/>
</dbReference>
<dbReference type="CDD" id="cd01420">
    <property type="entry name" value="MoaC_PE"/>
    <property type="match status" value="1"/>
</dbReference>
<gene>
    <name evidence="18" type="ORF">DCHRY22_LOCUS3829</name>
</gene>
<comment type="pathway">
    <text evidence="3">Cofactor biosynthesis; molybdopterin biosynthesis.</text>
</comment>
<dbReference type="AlphaFoldDB" id="A0A8J2VXN1"/>
<dbReference type="UniPathway" id="UPA00344"/>
<feature type="region of interest" description="Disordered" evidence="16">
    <location>
        <begin position="370"/>
        <end position="395"/>
    </location>
</feature>
<comment type="caution">
    <text evidence="18">The sequence shown here is derived from an EMBL/GenBank/DDBJ whole genome shotgun (WGS) entry which is preliminary data.</text>
</comment>
<dbReference type="GO" id="GO:0006777">
    <property type="term" value="P:Mo-molybdopterin cofactor biosynthetic process"/>
    <property type="evidence" value="ECO:0007669"/>
    <property type="project" value="UniProtKB-KW"/>
</dbReference>
<comment type="cofactor">
    <cofactor evidence="2">
        <name>[4Fe-4S] cluster</name>
        <dbReference type="ChEBI" id="CHEBI:49883"/>
    </cofactor>
</comment>
<evidence type="ECO:0000256" key="13">
    <source>
        <dbReference type="ARBA" id="ARBA00023150"/>
    </source>
</evidence>
<dbReference type="CDD" id="cd01335">
    <property type="entry name" value="Radical_SAM"/>
    <property type="match status" value="1"/>
</dbReference>
<dbReference type="InterPro" id="IPR010505">
    <property type="entry name" value="MoaA_twitch"/>
</dbReference>
<dbReference type="InterPro" id="IPR013785">
    <property type="entry name" value="Aldolase_TIM"/>
</dbReference>
<dbReference type="InterPro" id="IPR007197">
    <property type="entry name" value="rSAM"/>
</dbReference>
<dbReference type="PANTHER" id="PTHR22960:SF0">
    <property type="entry name" value="MOLYBDENUM COFACTOR BIOSYNTHESIS PROTEIN 1"/>
    <property type="match status" value="1"/>
</dbReference>
<dbReference type="InterPro" id="IPR050105">
    <property type="entry name" value="MoCo_biosynth_MoaA/MoaC"/>
</dbReference>
<dbReference type="InterPro" id="IPR023045">
    <property type="entry name" value="MoaC"/>
</dbReference>
<dbReference type="SFLD" id="SFLDS00029">
    <property type="entry name" value="Radical_SAM"/>
    <property type="match status" value="1"/>
</dbReference>
<dbReference type="GO" id="GO:0061798">
    <property type="term" value="F:GTP 3',8'-cyclase activity"/>
    <property type="evidence" value="ECO:0007669"/>
    <property type="project" value="UniProtKB-EC"/>
</dbReference>
<keyword evidence="11" id="KW-0411">Iron-sulfur</keyword>
<name>A0A8J2VXN1_9NEOP</name>
<keyword evidence="12" id="KW-0342">GTP-binding</keyword>
<dbReference type="InterPro" id="IPR036522">
    <property type="entry name" value="MoaC_sf"/>
</dbReference>
<organism evidence="18 19">
    <name type="scientific">Danaus chrysippus</name>
    <name type="common">African queen</name>
    <dbReference type="NCBI Taxonomy" id="151541"/>
    <lineage>
        <taxon>Eukaryota</taxon>
        <taxon>Metazoa</taxon>
        <taxon>Ecdysozoa</taxon>
        <taxon>Arthropoda</taxon>
        <taxon>Hexapoda</taxon>
        <taxon>Insecta</taxon>
        <taxon>Pterygota</taxon>
        <taxon>Neoptera</taxon>
        <taxon>Endopterygota</taxon>
        <taxon>Lepidoptera</taxon>
        <taxon>Glossata</taxon>
        <taxon>Ditrysia</taxon>
        <taxon>Papilionoidea</taxon>
        <taxon>Nymphalidae</taxon>
        <taxon>Danainae</taxon>
        <taxon>Danaini</taxon>
        <taxon>Danaina</taxon>
        <taxon>Danaus</taxon>
        <taxon>Anosia</taxon>
    </lineage>
</organism>
<keyword evidence="19" id="KW-1185">Reference proteome</keyword>
<dbReference type="NCBIfam" id="TIGR02666">
    <property type="entry name" value="moaA"/>
    <property type="match status" value="1"/>
</dbReference>
<feature type="region of interest" description="Disordered" evidence="16">
    <location>
        <begin position="546"/>
        <end position="579"/>
    </location>
</feature>
<evidence type="ECO:0000256" key="8">
    <source>
        <dbReference type="ARBA" id="ARBA00022723"/>
    </source>
</evidence>
<evidence type="ECO:0000313" key="18">
    <source>
        <dbReference type="EMBL" id="CAG9562508.1"/>
    </source>
</evidence>
<evidence type="ECO:0000256" key="11">
    <source>
        <dbReference type="ARBA" id="ARBA00023014"/>
    </source>
</evidence>
<dbReference type="SFLD" id="SFLDG01383">
    <property type="entry name" value="cyclic_pyranopterin_phosphate"/>
    <property type="match status" value="1"/>
</dbReference>
<dbReference type="InterPro" id="IPR040064">
    <property type="entry name" value="MoaA-like"/>
</dbReference>
<evidence type="ECO:0000256" key="6">
    <source>
        <dbReference type="ARBA" id="ARBA00022485"/>
    </source>
</evidence>
<comment type="similarity">
    <text evidence="4">In the C-terminal section; belongs to the MoaC family.</text>
</comment>
<sequence>MKAKMFYLFNSKLLQNSSSYQTLSLKRFINSDLKPNIKETANLLLTNDVPPLVDLYGRKHDYLRISLTEKCNLRCQYCMPAEGVKLSPRDKILSNEEVLRLARVFAALGINKIRLTGGEPTLRKDLVNIVQELTNIHGISTVAMTTNGIALTRKLPSLQRAGLSALNLSLDSLKPERFERMARRPGLPHVLASMDLALQLGFKSVKINTVLMKGFNDDEICDFIELTRDRDIDIRFIEFMPFSGNRWEKGERMVSEKDAISAAIERYGDLTPLPPTPCRTATLWQVPGYTGRVGFISSMTKPFCSTCNRLRLTADGNLKVCLFGESETNLRDAIRAGVNDDDIETLVRSALRRKLPRHAAEPRRLQARAFCTSASHQTPPPPSRRRLPQETEEDGVMTHLDKSGRARMVDVGEKPVTVRTAEAECYLVVGARLLRLLRSSGVPKGDALTVAQVAGTMAAKRTSDLIPMCHPLALTLARVRVMLPKESERGGGGRVRVTCQARATAKTGVEMEALTGCSIAALTLYDMCKSVDKNMQITDLKVISKTGGKSSWGDVEQKEEEDVGPKVREHDTSPHAPGETYVPTNLLYF</sequence>
<dbReference type="OrthoDB" id="429626at2759"/>
<evidence type="ECO:0000256" key="7">
    <source>
        <dbReference type="ARBA" id="ARBA00022691"/>
    </source>
</evidence>
<dbReference type="SFLD" id="SFLDG01386">
    <property type="entry name" value="main_SPASM_domain-containing"/>
    <property type="match status" value="1"/>
</dbReference>
<dbReference type="NCBIfam" id="NF006870">
    <property type="entry name" value="PRK09364.1"/>
    <property type="match status" value="1"/>
</dbReference>
<evidence type="ECO:0000256" key="14">
    <source>
        <dbReference type="ARBA" id="ARBA00023239"/>
    </source>
</evidence>
<keyword evidence="10" id="KW-0408">Iron</keyword>
<dbReference type="PROSITE" id="PS51918">
    <property type="entry name" value="RADICAL_SAM"/>
    <property type="match status" value="1"/>
</dbReference>
<dbReference type="GO" id="GO:0005525">
    <property type="term" value="F:GTP binding"/>
    <property type="evidence" value="ECO:0007669"/>
    <property type="project" value="UniProtKB-KW"/>
</dbReference>
<evidence type="ECO:0000259" key="17">
    <source>
        <dbReference type="PROSITE" id="PS51918"/>
    </source>
</evidence>
<dbReference type="SMART" id="SM00729">
    <property type="entry name" value="Elp3"/>
    <property type="match status" value="1"/>
</dbReference>
<dbReference type="InterPro" id="IPR013483">
    <property type="entry name" value="MoaA"/>
</dbReference>
<dbReference type="InterPro" id="IPR002820">
    <property type="entry name" value="Mopterin_CF_biosynth-C_dom"/>
</dbReference>
<comment type="catalytic activity">
    <reaction evidence="15">
        <text>GTP + AH2 + S-adenosyl-L-methionine = (8S)-3',8-cyclo-7,8-dihydroguanosine 5'-triphosphate + 5'-deoxyadenosine + L-methionine + A + H(+)</text>
        <dbReference type="Rhea" id="RHEA:49576"/>
        <dbReference type="ChEBI" id="CHEBI:13193"/>
        <dbReference type="ChEBI" id="CHEBI:15378"/>
        <dbReference type="ChEBI" id="CHEBI:17319"/>
        <dbReference type="ChEBI" id="CHEBI:17499"/>
        <dbReference type="ChEBI" id="CHEBI:37565"/>
        <dbReference type="ChEBI" id="CHEBI:57844"/>
        <dbReference type="ChEBI" id="CHEBI:59789"/>
        <dbReference type="ChEBI" id="CHEBI:131766"/>
        <dbReference type="EC" id="4.1.99.22"/>
    </reaction>
</comment>
<comment type="catalytic activity">
    <reaction evidence="1">
        <text>(8S)-3',8-cyclo-7,8-dihydroguanosine 5'-triphosphate = cyclic pyranopterin phosphate + diphosphate</text>
        <dbReference type="Rhea" id="RHEA:49580"/>
        <dbReference type="ChEBI" id="CHEBI:33019"/>
        <dbReference type="ChEBI" id="CHEBI:59648"/>
        <dbReference type="ChEBI" id="CHEBI:131766"/>
        <dbReference type="EC" id="4.6.1.17"/>
    </reaction>
</comment>
<dbReference type="HAMAP" id="MF_01225_B">
    <property type="entry name" value="MoaA_B"/>
    <property type="match status" value="1"/>
</dbReference>